<organism evidence="2 3">
    <name type="scientific">Salinisphaera aquimarina</name>
    <dbReference type="NCBI Taxonomy" id="2094031"/>
    <lineage>
        <taxon>Bacteria</taxon>
        <taxon>Pseudomonadati</taxon>
        <taxon>Pseudomonadota</taxon>
        <taxon>Gammaproteobacteria</taxon>
        <taxon>Salinisphaerales</taxon>
        <taxon>Salinisphaeraceae</taxon>
        <taxon>Salinisphaera</taxon>
    </lineage>
</organism>
<dbReference type="RefSeq" id="WP_380690002.1">
    <property type="nucleotide sequence ID" value="NZ_JBHRSS010000004.1"/>
</dbReference>
<keyword evidence="1" id="KW-0472">Membrane</keyword>
<feature type="transmembrane region" description="Helical" evidence="1">
    <location>
        <begin position="70"/>
        <end position="88"/>
    </location>
</feature>
<feature type="transmembrane region" description="Helical" evidence="1">
    <location>
        <begin position="94"/>
        <end position="113"/>
    </location>
</feature>
<dbReference type="Proteomes" id="UP001595462">
    <property type="component" value="Unassembled WGS sequence"/>
</dbReference>
<keyword evidence="1" id="KW-1133">Transmembrane helix</keyword>
<sequence length="140" mass="14486">MVIYGVALLAACMLVGNLIGELIGMAIGVTSNVGGVGLAMLLLVFMVYRLQQAGCLDMSSRRGVEFWSSLYIPIVVAMAASQNVVGAVTGGPVALVGGLLVVAVSFALVPVIANLGNGKYAVPLDDLEHDDQDDAEARHE</sequence>
<protein>
    <submittedName>
        <fullName evidence="2">Malonate transporter subunit MadL</fullName>
    </submittedName>
</protein>
<name>A0ABV7ERY7_9GAMM</name>
<dbReference type="InterPro" id="IPR004690">
    <property type="entry name" value="Maln_transptMadL"/>
</dbReference>
<dbReference type="EMBL" id="JBHRSS010000004">
    <property type="protein sequence ID" value="MFC3104661.1"/>
    <property type="molecule type" value="Genomic_DNA"/>
</dbReference>
<keyword evidence="1" id="KW-0812">Transmembrane</keyword>
<feature type="transmembrane region" description="Helical" evidence="1">
    <location>
        <begin position="7"/>
        <end position="27"/>
    </location>
</feature>
<accession>A0ABV7ERY7</accession>
<reference evidence="3" key="1">
    <citation type="journal article" date="2019" name="Int. J. Syst. Evol. Microbiol.">
        <title>The Global Catalogue of Microorganisms (GCM) 10K type strain sequencing project: providing services to taxonomists for standard genome sequencing and annotation.</title>
        <authorList>
            <consortium name="The Broad Institute Genomics Platform"/>
            <consortium name="The Broad Institute Genome Sequencing Center for Infectious Disease"/>
            <person name="Wu L."/>
            <person name="Ma J."/>
        </authorList>
    </citation>
    <scope>NUCLEOTIDE SEQUENCE [LARGE SCALE GENOMIC DNA]</scope>
    <source>
        <strain evidence="3">KCTC 52640</strain>
    </source>
</reference>
<evidence type="ECO:0000313" key="2">
    <source>
        <dbReference type="EMBL" id="MFC3104661.1"/>
    </source>
</evidence>
<comment type="caution">
    <text evidence="2">The sequence shown here is derived from an EMBL/GenBank/DDBJ whole genome shotgun (WGS) entry which is preliminary data.</text>
</comment>
<evidence type="ECO:0000256" key="1">
    <source>
        <dbReference type="SAM" id="Phobius"/>
    </source>
</evidence>
<evidence type="ECO:0000313" key="3">
    <source>
        <dbReference type="Proteomes" id="UP001595462"/>
    </source>
</evidence>
<keyword evidence="3" id="KW-1185">Reference proteome</keyword>
<dbReference type="NCBIfam" id="TIGR00807">
    <property type="entry name" value="malonate_madL"/>
    <property type="match status" value="1"/>
</dbReference>
<dbReference type="Pfam" id="PF03817">
    <property type="entry name" value="MadL"/>
    <property type="match status" value="1"/>
</dbReference>
<proteinExistence type="predicted"/>
<gene>
    <name evidence="2" type="primary">madL</name>
    <name evidence="2" type="ORF">ACFOSU_12280</name>
</gene>
<feature type="transmembrane region" description="Helical" evidence="1">
    <location>
        <begin position="33"/>
        <end position="50"/>
    </location>
</feature>